<proteinExistence type="predicted"/>
<dbReference type="EMBL" id="JAAAXW010000055">
    <property type="protein sequence ID" value="KAF9546501.1"/>
    <property type="molecule type" value="Genomic_DNA"/>
</dbReference>
<evidence type="ECO:0000259" key="2">
    <source>
        <dbReference type="PROSITE" id="PS00028"/>
    </source>
</evidence>
<evidence type="ECO:0000313" key="4">
    <source>
        <dbReference type="Proteomes" id="UP000723463"/>
    </source>
</evidence>
<feature type="domain" description="C2H2-type" evidence="2">
    <location>
        <begin position="546"/>
        <end position="568"/>
    </location>
</feature>
<name>A0A9P6FAV7_9FUNG</name>
<feature type="compositionally biased region" description="Basic residues" evidence="1">
    <location>
        <begin position="467"/>
        <end position="477"/>
    </location>
</feature>
<dbReference type="AlphaFoldDB" id="A0A9P6FAV7"/>
<dbReference type="SMART" id="SM00355">
    <property type="entry name" value="ZnF_C2H2"/>
    <property type="match status" value="2"/>
</dbReference>
<gene>
    <name evidence="3" type="ORF">EC957_009715</name>
</gene>
<keyword evidence="4" id="KW-1185">Reference proteome</keyword>
<dbReference type="Gene3D" id="3.30.160.60">
    <property type="entry name" value="Classic Zinc Finger"/>
    <property type="match status" value="1"/>
</dbReference>
<sequence length="647" mass="71511">MDIKPLPLEGYIYTPLSNTGEILDNLSSISAWPSYDGTNGLIAPSLPERQQQQQHDTFESITSIKQEHQVRPLNAIYSADSLSPFNSTAPTTDSSTNSSLSHANYPSNDTFADFDSCHLNDANDPKDNKDIQRLFDFNSLFERPDTSYKHDSNIESDQKNNDMELFTTTYTTKSTAALNVNKPSPFSIHFPYMTMSRSSSFTSAVSYIEPALLTKNNNYDNNDASSKCAVESNFSSPQARLLLTFSDGGLKTGDDSYTTMQIEDSLRMGSPEFISYSSDQFEPKSPLSSFSVAAAASPTVPAQGSSLRANSLTSQDIHMSDGSIFRFDGASFRPVPSTTTTSTMMNNPYISSSLMTMVDPTLSLSPSMMMTGPRQCMTAAASTDVSSSYYSTTSLDPFSYYHHKFPSINDSFKTYNKSPYHRHLPQKSAATTTDSAAFAAALLTPQPARHGSKDFPYSTGSIACRRSRRLMGNHSRHSSATSFKDSDEHNHKRSSASPSPLTSSLSIFTLESSTSSDSSPETPPSYSSSSKSPAKYRKDKNGQFQCPYAGCDYRYNLKREFNRHRNVHVFAGKDKYRCMNCNSGLCRLDSVKRHMEAKGKAECLRKGFYEEFHESGQYSLIRKCKSTWYEAAAAARAASLKGKAMAR</sequence>
<reference evidence="3" key="1">
    <citation type="journal article" date="2020" name="Fungal Divers.">
        <title>Resolving the Mortierellaceae phylogeny through synthesis of multi-gene phylogenetics and phylogenomics.</title>
        <authorList>
            <person name="Vandepol N."/>
            <person name="Liber J."/>
            <person name="Desiro A."/>
            <person name="Na H."/>
            <person name="Kennedy M."/>
            <person name="Barry K."/>
            <person name="Grigoriev I.V."/>
            <person name="Miller A.N."/>
            <person name="O'Donnell K."/>
            <person name="Stajich J.E."/>
            <person name="Bonito G."/>
        </authorList>
    </citation>
    <scope>NUCLEOTIDE SEQUENCE</scope>
    <source>
        <strain evidence="3">NRRL 2591</strain>
    </source>
</reference>
<dbReference type="PROSITE" id="PS00028">
    <property type="entry name" value="ZINC_FINGER_C2H2_1"/>
    <property type="match status" value="1"/>
</dbReference>
<evidence type="ECO:0000313" key="3">
    <source>
        <dbReference type="EMBL" id="KAF9546501.1"/>
    </source>
</evidence>
<accession>A0A9P6FAV7</accession>
<dbReference type="Proteomes" id="UP000723463">
    <property type="component" value="Unassembled WGS sequence"/>
</dbReference>
<comment type="caution">
    <text evidence="3">The sequence shown here is derived from an EMBL/GenBank/DDBJ whole genome shotgun (WGS) entry which is preliminary data.</text>
</comment>
<feature type="compositionally biased region" description="Low complexity" evidence="1">
    <location>
        <begin position="495"/>
        <end position="533"/>
    </location>
</feature>
<dbReference type="InterPro" id="IPR013087">
    <property type="entry name" value="Znf_C2H2_type"/>
</dbReference>
<evidence type="ECO:0000256" key="1">
    <source>
        <dbReference type="SAM" id="MobiDB-lite"/>
    </source>
</evidence>
<protein>
    <recommendedName>
        <fullName evidence="2">C2H2-type domain-containing protein</fullName>
    </recommendedName>
</protein>
<organism evidence="3 4">
    <name type="scientific">Mortierella hygrophila</name>
    <dbReference type="NCBI Taxonomy" id="979708"/>
    <lineage>
        <taxon>Eukaryota</taxon>
        <taxon>Fungi</taxon>
        <taxon>Fungi incertae sedis</taxon>
        <taxon>Mucoromycota</taxon>
        <taxon>Mortierellomycotina</taxon>
        <taxon>Mortierellomycetes</taxon>
        <taxon>Mortierellales</taxon>
        <taxon>Mortierellaceae</taxon>
        <taxon>Mortierella</taxon>
    </lineage>
</organism>
<feature type="region of interest" description="Disordered" evidence="1">
    <location>
        <begin position="467"/>
        <end position="538"/>
    </location>
</feature>